<dbReference type="AlphaFoldDB" id="A0A7R9GKG9"/>
<organism evidence="2">
    <name type="scientific">Notodromas monacha</name>
    <dbReference type="NCBI Taxonomy" id="399045"/>
    <lineage>
        <taxon>Eukaryota</taxon>
        <taxon>Metazoa</taxon>
        <taxon>Ecdysozoa</taxon>
        <taxon>Arthropoda</taxon>
        <taxon>Crustacea</taxon>
        <taxon>Oligostraca</taxon>
        <taxon>Ostracoda</taxon>
        <taxon>Podocopa</taxon>
        <taxon>Podocopida</taxon>
        <taxon>Cypridocopina</taxon>
        <taxon>Cypridoidea</taxon>
        <taxon>Cyprididae</taxon>
        <taxon>Notodromas</taxon>
    </lineage>
</organism>
<gene>
    <name evidence="2" type="ORF">NMOB1V02_LOCUS12185</name>
</gene>
<dbReference type="Proteomes" id="UP000678499">
    <property type="component" value="Unassembled WGS sequence"/>
</dbReference>
<keyword evidence="3" id="KW-1185">Reference proteome</keyword>
<accession>A0A7R9GKG9</accession>
<keyword evidence="1" id="KW-0732">Signal</keyword>
<protein>
    <recommendedName>
        <fullName evidence="4">Gingipain propeptide domain-containing protein</fullName>
    </recommendedName>
</protein>
<reference evidence="2" key="1">
    <citation type="submission" date="2020-11" db="EMBL/GenBank/DDBJ databases">
        <authorList>
            <person name="Tran Van P."/>
        </authorList>
    </citation>
    <scope>NUCLEOTIDE SEQUENCE</scope>
</reference>
<dbReference type="EMBL" id="OA890814">
    <property type="protein sequence ID" value="CAD7284580.1"/>
    <property type="molecule type" value="Genomic_DNA"/>
</dbReference>
<feature type="signal peptide" evidence="1">
    <location>
        <begin position="1"/>
        <end position="18"/>
    </location>
</feature>
<proteinExistence type="predicted"/>
<sequence length="176" mass="19844">MWFTILMMFSARIIICSSSLVDTAMNRSPIHARVELVENREEVPFLVRFQSEDDPSYIYNGILISPKVALAPGSMNEMRRISVVPPKTKRTFRAILGDLDQNVQEPGEVEFREMTFLGDAIPKRAADDGAFLVVFPHPVQLTERIQPIRVGYNRGPMIASDFSLQPVTLYGWSAGQ</sequence>
<evidence type="ECO:0000313" key="3">
    <source>
        <dbReference type="Proteomes" id="UP000678499"/>
    </source>
</evidence>
<evidence type="ECO:0000313" key="2">
    <source>
        <dbReference type="EMBL" id="CAD7284580.1"/>
    </source>
</evidence>
<evidence type="ECO:0008006" key="4">
    <source>
        <dbReference type="Google" id="ProtNLM"/>
    </source>
</evidence>
<evidence type="ECO:0000256" key="1">
    <source>
        <dbReference type="SAM" id="SignalP"/>
    </source>
</evidence>
<name>A0A7R9GKG9_9CRUS</name>
<feature type="chain" id="PRO_5036210818" description="Gingipain propeptide domain-containing protein" evidence="1">
    <location>
        <begin position="19"/>
        <end position="176"/>
    </location>
</feature>
<dbReference type="EMBL" id="CAJPEX010008777">
    <property type="protein sequence ID" value="CAG0924732.1"/>
    <property type="molecule type" value="Genomic_DNA"/>
</dbReference>